<evidence type="ECO:0000256" key="13">
    <source>
        <dbReference type="SAM" id="MobiDB-lite"/>
    </source>
</evidence>
<keyword evidence="9" id="KW-0572">Peptidoglycan-anchor</keyword>
<dbReference type="InterPro" id="IPR023827">
    <property type="entry name" value="Peptidase_S8_Asp-AS"/>
</dbReference>
<feature type="signal peptide" evidence="15">
    <location>
        <begin position="1"/>
        <end position="27"/>
    </location>
</feature>
<dbReference type="CDD" id="cd02133">
    <property type="entry name" value="PA_C5a_like"/>
    <property type="match status" value="1"/>
</dbReference>
<dbReference type="NCBIfam" id="TIGR01167">
    <property type="entry name" value="LPXTG_anchor"/>
    <property type="match status" value="1"/>
</dbReference>
<feature type="region of interest" description="Disordered" evidence="13">
    <location>
        <begin position="37"/>
        <end position="63"/>
    </location>
</feature>
<evidence type="ECO:0000256" key="4">
    <source>
        <dbReference type="ARBA" id="ARBA00022670"/>
    </source>
</evidence>
<feature type="domain" description="Gram-positive cocci surface proteins LPxTG" evidence="16">
    <location>
        <begin position="1787"/>
        <end position="1819"/>
    </location>
</feature>
<dbReference type="CDD" id="cd07475">
    <property type="entry name" value="Peptidases_S8_C5a_Peptidase"/>
    <property type="match status" value="1"/>
</dbReference>
<dbReference type="InterPro" id="IPR050131">
    <property type="entry name" value="Peptidase_S8_subtilisin-like"/>
</dbReference>
<feature type="region of interest" description="Disordered" evidence="13">
    <location>
        <begin position="1668"/>
        <end position="1790"/>
    </location>
</feature>
<evidence type="ECO:0000256" key="3">
    <source>
        <dbReference type="ARBA" id="ARBA00022525"/>
    </source>
</evidence>
<dbReference type="SUPFAM" id="SSF52743">
    <property type="entry name" value="Subtilisin-like"/>
    <property type="match status" value="1"/>
</dbReference>
<dbReference type="InterPro" id="IPR036852">
    <property type="entry name" value="Peptidase_S8/S53_dom_sf"/>
</dbReference>
<feature type="transmembrane region" description="Helical" evidence="14">
    <location>
        <begin position="1798"/>
        <end position="1815"/>
    </location>
</feature>
<dbReference type="Pfam" id="PF00082">
    <property type="entry name" value="Peptidase_S8"/>
    <property type="match status" value="1"/>
</dbReference>
<dbReference type="PANTHER" id="PTHR43806:SF11">
    <property type="entry name" value="CEREVISIN-RELATED"/>
    <property type="match status" value="1"/>
</dbReference>
<accession>A0A430ALA1</accession>
<keyword evidence="8 11" id="KW-0720">Serine protease</keyword>
<keyword evidence="18" id="KW-1185">Reference proteome</keyword>
<dbReference type="Gene3D" id="2.60.40.1710">
    <property type="entry name" value="Subtilisin-like superfamily"/>
    <property type="match status" value="1"/>
</dbReference>
<dbReference type="Gene3D" id="3.50.30.30">
    <property type="match status" value="1"/>
</dbReference>
<dbReference type="GO" id="GO:0016020">
    <property type="term" value="C:membrane"/>
    <property type="evidence" value="ECO:0007669"/>
    <property type="project" value="InterPro"/>
</dbReference>
<dbReference type="InterPro" id="IPR046450">
    <property type="entry name" value="PA_dom_sf"/>
</dbReference>
<dbReference type="Pfam" id="PF13290">
    <property type="entry name" value="CHB_HEX_C_1"/>
    <property type="match status" value="1"/>
</dbReference>
<dbReference type="PROSITE" id="PS50847">
    <property type="entry name" value="GRAM_POS_ANCHORING"/>
    <property type="match status" value="1"/>
</dbReference>
<dbReference type="EMBL" id="NGJZ01000001">
    <property type="protein sequence ID" value="RSU08754.1"/>
    <property type="molecule type" value="Genomic_DNA"/>
</dbReference>
<dbReference type="InterPro" id="IPR019931">
    <property type="entry name" value="LPXTG_anchor"/>
</dbReference>
<evidence type="ECO:0000256" key="8">
    <source>
        <dbReference type="ARBA" id="ARBA00022825"/>
    </source>
</evidence>
<dbReference type="Pfam" id="PF02225">
    <property type="entry name" value="PA"/>
    <property type="match status" value="1"/>
</dbReference>
<keyword evidence="2" id="KW-0134">Cell wall</keyword>
<keyword evidence="7 11" id="KW-0378">Hydrolase</keyword>
<feature type="chain" id="PRO_5038643770" description="Gram-positive cocci surface proteins LPxTG domain-containing protein" evidence="15">
    <location>
        <begin position="28"/>
        <end position="1819"/>
    </location>
</feature>
<evidence type="ECO:0000256" key="6">
    <source>
        <dbReference type="ARBA" id="ARBA00022737"/>
    </source>
</evidence>
<keyword evidence="6" id="KW-0677">Repeat</keyword>
<feature type="active site" description="Charge relay system" evidence="10 11">
    <location>
        <position position="225"/>
    </location>
</feature>
<keyword evidence="4 11" id="KW-0645">Protease</keyword>
<dbReference type="InterPro" id="IPR010435">
    <property type="entry name" value="C5a/SBT2-like_Fn3"/>
</dbReference>
<keyword evidence="14" id="KW-0472">Membrane</keyword>
<dbReference type="InterPro" id="IPR034216">
    <property type="entry name" value="C5a_Peptidase"/>
</dbReference>
<dbReference type="InterPro" id="IPR000209">
    <property type="entry name" value="Peptidase_S8/S53_dom"/>
</dbReference>
<dbReference type="Gene3D" id="2.60.40.4070">
    <property type="match status" value="1"/>
</dbReference>
<evidence type="ECO:0000256" key="7">
    <source>
        <dbReference type="ARBA" id="ARBA00022801"/>
    </source>
</evidence>
<dbReference type="SUPFAM" id="SSF52025">
    <property type="entry name" value="PA domain"/>
    <property type="match status" value="1"/>
</dbReference>
<evidence type="ECO:0000256" key="5">
    <source>
        <dbReference type="ARBA" id="ARBA00022729"/>
    </source>
</evidence>
<dbReference type="InterPro" id="IPR003137">
    <property type="entry name" value="PA_domain"/>
</dbReference>
<dbReference type="InterPro" id="IPR059177">
    <property type="entry name" value="GH29D-like_dom"/>
</dbReference>
<evidence type="ECO:0000256" key="9">
    <source>
        <dbReference type="ARBA" id="ARBA00023088"/>
    </source>
</evidence>
<evidence type="ECO:0000256" key="1">
    <source>
        <dbReference type="ARBA" id="ARBA00011073"/>
    </source>
</evidence>
<gene>
    <name evidence="17" type="ORF">CBF30_05895</name>
</gene>
<reference evidence="17 18" key="1">
    <citation type="submission" date="2017-05" db="EMBL/GenBank/DDBJ databases">
        <title>Vagococcus spp. assemblies.</title>
        <authorList>
            <person name="Gulvik C.A."/>
        </authorList>
    </citation>
    <scope>NUCLEOTIDE SEQUENCE [LARGE SCALE GENOMIC DNA]</scope>
    <source>
        <strain evidence="17 18">DSM 24756</strain>
    </source>
</reference>
<dbReference type="Pfam" id="PF06280">
    <property type="entry name" value="fn3_5"/>
    <property type="match status" value="1"/>
</dbReference>
<evidence type="ECO:0000259" key="16">
    <source>
        <dbReference type="PROSITE" id="PS50847"/>
    </source>
</evidence>
<feature type="compositionally biased region" description="Basic and acidic residues" evidence="13">
    <location>
        <begin position="52"/>
        <end position="63"/>
    </location>
</feature>
<feature type="active site" description="Charge relay system" evidence="10 11">
    <location>
        <position position="635"/>
    </location>
</feature>
<keyword evidence="14" id="KW-1133">Transmembrane helix</keyword>
<name>A0A430ALA1_9ENTE</name>
<dbReference type="Pfam" id="PF00746">
    <property type="entry name" value="Gram_pos_anchor"/>
    <property type="match status" value="1"/>
</dbReference>
<evidence type="ECO:0000313" key="18">
    <source>
        <dbReference type="Proteomes" id="UP000288669"/>
    </source>
</evidence>
<dbReference type="PRINTS" id="PR00723">
    <property type="entry name" value="SUBTILISIN"/>
</dbReference>
<keyword evidence="5 15" id="KW-0732">Signal</keyword>
<dbReference type="InterPro" id="IPR022398">
    <property type="entry name" value="Peptidase_S8_His-AS"/>
</dbReference>
<dbReference type="GO" id="GO:0004252">
    <property type="term" value="F:serine-type endopeptidase activity"/>
    <property type="evidence" value="ECO:0007669"/>
    <property type="project" value="UniProtKB-UniRule"/>
</dbReference>
<evidence type="ECO:0000313" key="17">
    <source>
        <dbReference type="EMBL" id="RSU08754.1"/>
    </source>
</evidence>
<feature type="active site" description="Charge relay system" evidence="10 11">
    <location>
        <position position="290"/>
    </location>
</feature>
<dbReference type="RefSeq" id="WP_126823659.1">
    <property type="nucleotide sequence ID" value="NZ_JBHLWU010000001.1"/>
</dbReference>
<protein>
    <recommendedName>
        <fullName evidence="16">Gram-positive cocci surface proteins LPxTG domain-containing protein</fullName>
    </recommendedName>
</protein>
<dbReference type="OrthoDB" id="9798386at2"/>
<evidence type="ECO:0000256" key="12">
    <source>
        <dbReference type="RuleBase" id="RU003355"/>
    </source>
</evidence>
<dbReference type="Gene3D" id="2.60.40.10">
    <property type="entry name" value="Immunoglobulins"/>
    <property type="match status" value="2"/>
</dbReference>
<dbReference type="PANTHER" id="PTHR43806">
    <property type="entry name" value="PEPTIDASE S8"/>
    <property type="match status" value="1"/>
</dbReference>
<evidence type="ECO:0000256" key="10">
    <source>
        <dbReference type="PIRSR" id="PIRSR615500-1"/>
    </source>
</evidence>
<evidence type="ECO:0000256" key="11">
    <source>
        <dbReference type="PROSITE-ProRule" id="PRU01240"/>
    </source>
</evidence>
<evidence type="ECO:0000256" key="2">
    <source>
        <dbReference type="ARBA" id="ARBA00022512"/>
    </source>
</evidence>
<evidence type="ECO:0000256" key="14">
    <source>
        <dbReference type="SAM" id="Phobius"/>
    </source>
</evidence>
<keyword evidence="14" id="KW-0812">Transmembrane</keyword>
<dbReference type="PROSITE" id="PS51892">
    <property type="entry name" value="SUBTILASE"/>
    <property type="match status" value="1"/>
</dbReference>
<feature type="compositionally biased region" description="Polar residues" evidence="13">
    <location>
        <begin position="1780"/>
        <end position="1790"/>
    </location>
</feature>
<dbReference type="GO" id="GO:0006508">
    <property type="term" value="P:proteolysis"/>
    <property type="evidence" value="ECO:0007669"/>
    <property type="project" value="UniProtKB-KW"/>
</dbReference>
<organism evidence="17 18">
    <name type="scientific">Vagococcus entomophilus</name>
    <dbReference type="NCBI Taxonomy" id="1160095"/>
    <lineage>
        <taxon>Bacteria</taxon>
        <taxon>Bacillati</taxon>
        <taxon>Bacillota</taxon>
        <taxon>Bacilli</taxon>
        <taxon>Lactobacillales</taxon>
        <taxon>Enterococcaceae</taxon>
        <taxon>Vagococcus</taxon>
    </lineage>
</organism>
<sequence>MGKKRNKRVLQWYAKAMLAVLTFSTLGQGLPAVTSATTLSESTKTSSSYKTLKKENEENKKKIEKEEKQKLDANLKAQLEAKGFDTSTLKENGSENEQEVRMIVELSGNSASAKLGEATGSAKSVQAIDSASDKVIKSQSSVQKEVEKLTGNKVRQSFGYLVNGFSVDAKYSDLEKIKALDGVKNVTVATVYYPTSVDSNQLANVQQVWEKHKLKGEGMVVSIIDSGIDPSHKDLRLSDTTKEKISLEKSAASVSTLGYGKTFTDKVPYGHNYADNNNTIVDNNPGTDMHGMHVAGIVAANGEGDDPTKAVLGVAPEAQLLAMKVFPNNTRIATALNDDIIAAIEDSVKLGADVLNMSLGSVSGTVDANDPEQTAIRNAAEKGVLSVISAGNSATSTSNSTSGNPKNLFGTVDTSTVGSPGVATEALTVASSENTLLTSKGLTVYSVDDANNKTLEKIDSSTSPTGAIPFSNPTSADLSVLTTAHELVVAGVGKESDYDNLDVKGKIVLVKRGELTFSDKQKYAKARGAVGIMVYNNAANSAPVGMSIDDLDFLTIGLTQEDGENIVKLAQEKKGKFSFETGTYQFKNPDYGKMSDFSSWGPTPDLELKPEISAPGGEIYSLANNNNYQTMSGTSMSSPFVAGSEALIYQALKQSNTALSGINLINFAKVSTMNTATPMYDVNHSGSIISPRRQGAGQIKVDQAIENRTSLTDAADGDGALALKNIDTQKEFSVTLTNNDTKEATYKFSNFGGAYTESSTASGEVYDSLIDGATVSADQDTVKLAAGESKTVTIKLALPSSFAKNQFVEGYIQFTSDENPTLTMPYLGFYGNYGDAAVLDTPSYDSSSILGKGYFIDGSSYYLGLQDGQFNPDKNAISPDGDGYHDEAYPALYFLRNAESATYEVVDANGKVIRKLDEEKKIRKDYFNPSAGRFTTHYATGATWDGTVYNTKTGKAEVVKDGQYQMKITTKATVEGANAQTTYLPIKVDTQAPEISDMTFETVNGQQVLKLKVTDNLSGAYLKNIALLVNGVVKSYDVSKQTGETIEIPLDASQLPKDGSNKVALLVEDFAGNQGFKEQTIKQGTANNLLLFNLKEGQVITSATADYSDTTKSFTASGSYPKEAGTLYANGVEVNHDADTFDVDIPVDETTKTIVFSTDKEQKQVLKTINVEVHTTLPDLAITEPSTENVSVNATSYKLSGKAGQTVKKLMITNVATGEAKDITSAIQTDGTFTAEVGLVSGNNILVVYATDQYGNDEAKAVTVTNTQPATSTDKVVFDNIQTNNITAIGVGNKDYNEKESTYTVTGHLSQKVTHFTINGQEVSYDPDTLKFTYKLPVKQGKQSVAVYLQDDALNNGKPLVDEGYYVYVDTVLPSLDLDNLQVGDNGDYYVNTNQNPFHVTGHISDNFSGYKLSINNENVYTDTDYDYFNEDFFKGKAAANFDHAIQLQDGKNILTATLTDSMGNQQQKHIIVDYKKAELAVPTVTPDTKEVTNKEVVLTATAEQDATILYSLDGTNYAKYTEPLHVSSNQHVLFKAVDKYGNESAVNNYEVTNIVKEIAANPVVSVQYPKASKTTDTNKNSKVKNVASAKAAVTDDKTKEYPVVTIGYDKELSDAQKAYTFLQYSLDGGNTFNDYTVPFAVNKTTTVVAKAKDKAGNESKAVQVLVTVESETPTPTDPGTAETTLEPTSEPTSETTSETTSESTDTTSSQTETTSGSTDTTSGQTATTSEDKTSTTSDSSATNSSTQEGSSSTSTSTHSVAGNTTTSSAGKTSTKSGARGQTTSSLPQTGESKAKPILIICGLVLIGLAGYFFVKKKK</sequence>
<dbReference type="InterPro" id="IPR013783">
    <property type="entry name" value="Ig-like_fold"/>
</dbReference>
<proteinExistence type="inferred from homology"/>
<dbReference type="PROSITE" id="PS00138">
    <property type="entry name" value="SUBTILASE_SER"/>
    <property type="match status" value="1"/>
</dbReference>
<comment type="similarity">
    <text evidence="1 11 12">Belongs to the peptidase S8 family.</text>
</comment>
<dbReference type="Proteomes" id="UP000288669">
    <property type="component" value="Unassembled WGS sequence"/>
</dbReference>
<feature type="compositionally biased region" description="Low complexity" evidence="13">
    <location>
        <begin position="37"/>
        <end position="50"/>
    </location>
</feature>
<keyword evidence="3" id="KW-0964">Secreted</keyword>
<dbReference type="InterPro" id="IPR015500">
    <property type="entry name" value="Peptidase_S8_subtilisin-rel"/>
</dbReference>
<dbReference type="InterPro" id="IPR023828">
    <property type="entry name" value="Peptidase_S8_Ser-AS"/>
</dbReference>
<comment type="caution">
    <text evidence="17">The sequence shown here is derived from an EMBL/GenBank/DDBJ whole genome shotgun (WGS) entry which is preliminary data.</text>
</comment>
<feature type="compositionally biased region" description="Low complexity" evidence="13">
    <location>
        <begin position="1681"/>
        <end position="1779"/>
    </location>
</feature>
<dbReference type="PROSITE" id="PS00137">
    <property type="entry name" value="SUBTILASE_HIS"/>
    <property type="match status" value="1"/>
</dbReference>
<evidence type="ECO:0000256" key="15">
    <source>
        <dbReference type="SAM" id="SignalP"/>
    </source>
</evidence>
<dbReference type="PROSITE" id="PS00136">
    <property type="entry name" value="SUBTILASE_ASP"/>
    <property type="match status" value="1"/>
</dbReference>
<dbReference type="Gene3D" id="3.40.50.200">
    <property type="entry name" value="Peptidase S8/S53 domain"/>
    <property type="match status" value="1"/>
</dbReference>